<evidence type="ECO:0000256" key="6">
    <source>
        <dbReference type="ARBA" id="ARBA00023306"/>
    </source>
</evidence>
<dbReference type="PANTHER" id="PTHR19918:SF8">
    <property type="entry name" value="FI02843P"/>
    <property type="match status" value="1"/>
</dbReference>
<feature type="region of interest" description="Disordered" evidence="8">
    <location>
        <begin position="1"/>
        <end position="186"/>
    </location>
</feature>
<proteinExistence type="inferred from homology"/>
<feature type="compositionally biased region" description="Low complexity" evidence="8">
    <location>
        <begin position="1"/>
        <end position="14"/>
    </location>
</feature>
<dbReference type="InterPro" id="IPR033010">
    <property type="entry name" value="Cdc20/Fizzy"/>
</dbReference>
<dbReference type="GO" id="GO:1905786">
    <property type="term" value="P:positive regulation of anaphase-promoting complex-dependent catabolic process"/>
    <property type="evidence" value="ECO:0007669"/>
    <property type="project" value="TreeGrafter"/>
</dbReference>
<dbReference type="SMART" id="SM00320">
    <property type="entry name" value="WD40"/>
    <property type="match status" value="5"/>
</dbReference>
<organism evidence="10 11">
    <name type="scientific">Seminavis robusta</name>
    <dbReference type="NCBI Taxonomy" id="568900"/>
    <lineage>
        <taxon>Eukaryota</taxon>
        <taxon>Sar</taxon>
        <taxon>Stramenopiles</taxon>
        <taxon>Ochrophyta</taxon>
        <taxon>Bacillariophyta</taxon>
        <taxon>Bacillariophyceae</taxon>
        <taxon>Bacillariophycidae</taxon>
        <taxon>Naviculales</taxon>
        <taxon>Naviculaceae</taxon>
        <taxon>Seminavis</taxon>
    </lineage>
</organism>
<evidence type="ECO:0000259" key="9">
    <source>
        <dbReference type="Pfam" id="PF24807"/>
    </source>
</evidence>
<dbReference type="InterPro" id="IPR015943">
    <property type="entry name" value="WD40/YVTN_repeat-like_dom_sf"/>
</dbReference>
<dbReference type="PANTHER" id="PTHR19918">
    <property type="entry name" value="CELL DIVISION CYCLE 20 CDC20 FIZZY -RELATED"/>
    <property type="match status" value="1"/>
</dbReference>
<dbReference type="GO" id="GO:0031145">
    <property type="term" value="P:anaphase-promoting complex-dependent catabolic process"/>
    <property type="evidence" value="ECO:0007669"/>
    <property type="project" value="TreeGrafter"/>
</dbReference>
<comment type="similarity">
    <text evidence="1">Belongs to the WD repeat CDC20/Fizzy family.</text>
</comment>
<keyword evidence="3" id="KW-0132">Cell division</keyword>
<dbReference type="AlphaFoldDB" id="A0A9N8DDF7"/>
<gene>
    <name evidence="10" type="ORF">SEMRO_103_G052460.1</name>
</gene>
<sequence>MVSDGTSSSSLLRTPPRPSLAKNRGGSSTSFSTPYMTPSKSMSSSRRSTTARGATSRHKSAVANNMIPRMSPMPGKTTAGTPSTKTPFYTPRRSLYSSGTSNTTTTTPGSSTNDRFIPSRRKMNMDLCRRTLLTGEKKRRREEESSNPSEDGTNHNDASPNNNNNNNSNNSNNNNNNSNKKNPQETPLQKEFKRRMLSSLCNVPLEHLSEDAQPRGILSFGAPSSSSINSIVSNHSSHAKTENNNLLAASSSSLMTRENPFAHDTLRNVLQRQDLMDPVANHYAVSKKIHRKVSAAPTRILDAPDIVNDYYLQLISWGKDNILAVALAQSVYLWNATSGDIQHLVSTEAPDDYITSVSWCTIPGRTKYIAVGTNANVVEIYDAEVLRKVRTLAGHSGRVCSLAWSHQWLSSGARDSLILQHDIRCHHNIVSTYEGHEQEVCGLKWNEEGSVLASGGNENYLCLWDAAMSGRSSFSQRRQRSSLSENSIAPRLILTQHKAAVKALDWCPFHRGLLASGGGTADRTIKFWNSSSGAMLNSIDTGSQVCSVLWSKHQRELCSSHGYSENQLILWKYPTMTKVKELTGHTERVLNMDMSPDGASVVSAAADETLRFWNVFGTPSCRPSSSALSMSGELSFGMPTIR</sequence>
<keyword evidence="11" id="KW-1185">Reference proteome</keyword>
<evidence type="ECO:0000313" key="10">
    <source>
        <dbReference type="EMBL" id="CAB9501242.1"/>
    </source>
</evidence>
<dbReference type="PROSITE" id="PS00678">
    <property type="entry name" value="WD_REPEATS_1"/>
    <property type="match status" value="1"/>
</dbReference>
<feature type="compositionally biased region" description="Low complexity" evidence="8">
    <location>
        <begin position="97"/>
        <end position="113"/>
    </location>
</feature>
<dbReference type="GO" id="GO:0005680">
    <property type="term" value="C:anaphase-promoting complex"/>
    <property type="evidence" value="ECO:0007669"/>
    <property type="project" value="TreeGrafter"/>
</dbReference>
<evidence type="ECO:0000313" key="11">
    <source>
        <dbReference type="Proteomes" id="UP001153069"/>
    </source>
</evidence>
<feature type="repeat" description="WD" evidence="7">
    <location>
        <begin position="582"/>
        <end position="615"/>
    </location>
</feature>
<evidence type="ECO:0000256" key="3">
    <source>
        <dbReference type="ARBA" id="ARBA00022618"/>
    </source>
</evidence>
<comment type="caution">
    <text evidence="10">The sequence shown here is derived from an EMBL/GenBank/DDBJ whole genome shotgun (WGS) entry which is preliminary data.</text>
</comment>
<evidence type="ECO:0000256" key="8">
    <source>
        <dbReference type="SAM" id="MobiDB-lite"/>
    </source>
</evidence>
<evidence type="ECO:0000256" key="5">
    <source>
        <dbReference type="ARBA" id="ARBA00022776"/>
    </source>
</evidence>
<evidence type="ECO:0000256" key="7">
    <source>
        <dbReference type="PROSITE-ProRule" id="PRU00221"/>
    </source>
</evidence>
<dbReference type="EMBL" id="CAICTM010000102">
    <property type="protein sequence ID" value="CAB9501242.1"/>
    <property type="molecule type" value="Genomic_DNA"/>
</dbReference>
<dbReference type="SUPFAM" id="SSF50978">
    <property type="entry name" value="WD40 repeat-like"/>
    <property type="match status" value="1"/>
</dbReference>
<feature type="compositionally biased region" description="Low complexity" evidence="8">
    <location>
        <begin position="32"/>
        <end position="54"/>
    </location>
</feature>
<evidence type="ECO:0000256" key="1">
    <source>
        <dbReference type="ARBA" id="ARBA00006445"/>
    </source>
</evidence>
<dbReference type="OrthoDB" id="10263272at2759"/>
<accession>A0A9N8DDF7</accession>
<dbReference type="Proteomes" id="UP001153069">
    <property type="component" value="Unassembled WGS sequence"/>
</dbReference>
<keyword evidence="2 7" id="KW-0853">WD repeat</keyword>
<dbReference type="GO" id="GO:1990757">
    <property type="term" value="F:ubiquitin ligase activator activity"/>
    <property type="evidence" value="ECO:0007669"/>
    <property type="project" value="TreeGrafter"/>
</dbReference>
<keyword evidence="6" id="KW-0131">Cell cycle</keyword>
<dbReference type="InterPro" id="IPR036322">
    <property type="entry name" value="WD40_repeat_dom_sf"/>
</dbReference>
<feature type="domain" description="CDC20/Fizzy WD40" evidence="9">
    <location>
        <begin position="301"/>
        <end position="613"/>
    </location>
</feature>
<dbReference type="Pfam" id="PF24807">
    <property type="entry name" value="WD40_CDC20-Fz"/>
    <property type="match status" value="1"/>
</dbReference>
<reference evidence="10" key="1">
    <citation type="submission" date="2020-06" db="EMBL/GenBank/DDBJ databases">
        <authorList>
            <consortium name="Plant Systems Biology data submission"/>
        </authorList>
    </citation>
    <scope>NUCLEOTIDE SEQUENCE</scope>
    <source>
        <strain evidence="10">D6</strain>
    </source>
</reference>
<dbReference type="GO" id="GO:0010997">
    <property type="term" value="F:anaphase-promoting complex binding"/>
    <property type="evidence" value="ECO:0007669"/>
    <property type="project" value="InterPro"/>
</dbReference>
<feature type="compositionally biased region" description="Polar residues" evidence="8">
    <location>
        <begin position="78"/>
        <end position="87"/>
    </location>
</feature>
<feature type="repeat" description="WD" evidence="7">
    <location>
        <begin position="433"/>
        <end position="465"/>
    </location>
</feature>
<dbReference type="InterPro" id="IPR056150">
    <property type="entry name" value="WD40_CDC20-Fz"/>
</dbReference>
<feature type="compositionally biased region" description="Low complexity" evidence="8">
    <location>
        <begin position="161"/>
        <end position="181"/>
    </location>
</feature>
<protein>
    <submittedName>
        <fullName evidence="10">Cofactor of APC complex</fullName>
    </submittedName>
</protein>
<keyword evidence="4" id="KW-0677">Repeat</keyword>
<evidence type="ECO:0000256" key="4">
    <source>
        <dbReference type="ARBA" id="ARBA00022737"/>
    </source>
</evidence>
<keyword evidence="5" id="KW-0498">Mitosis</keyword>
<feature type="compositionally biased region" description="Polar residues" evidence="8">
    <location>
        <begin position="146"/>
        <end position="160"/>
    </location>
</feature>
<name>A0A9N8DDF7_9STRA</name>
<evidence type="ECO:0000256" key="2">
    <source>
        <dbReference type="ARBA" id="ARBA00022574"/>
    </source>
</evidence>
<dbReference type="InterPro" id="IPR019775">
    <property type="entry name" value="WD40_repeat_CS"/>
</dbReference>
<dbReference type="GO" id="GO:0051301">
    <property type="term" value="P:cell division"/>
    <property type="evidence" value="ECO:0007669"/>
    <property type="project" value="UniProtKB-KW"/>
</dbReference>
<dbReference type="InterPro" id="IPR001680">
    <property type="entry name" value="WD40_rpt"/>
</dbReference>
<dbReference type="PROSITE" id="PS50082">
    <property type="entry name" value="WD_REPEATS_2"/>
    <property type="match status" value="2"/>
</dbReference>
<dbReference type="PROSITE" id="PS50294">
    <property type="entry name" value="WD_REPEATS_REGION"/>
    <property type="match status" value="2"/>
</dbReference>
<dbReference type="Gene3D" id="2.130.10.10">
    <property type="entry name" value="YVTN repeat-like/Quinoprotein amine dehydrogenase"/>
    <property type="match status" value="1"/>
</dbReference>